<dbReference type="Proteomes" id="UP000321224">
    <property type="component" value="Unassembled WGS sequence"/>
</dbReference>
<name>A0A511HH78_9BACT</name>
<accession>A0A511HH78</accession>
<proteinExistence type="predicted"/>
<dbReference type="AlphaFoldDB" id="A0A511HH78"/>
<comment type="caution">
    <text evidence="2">The sequence shown here is derived from an EMBL/GenBank/DDBJ whole genome shotgun (WGS) entry which is preliminary data.</text>
</comment>
<evidence type="ECO:0000256" key="1">
    <source>
        <dbReference type="SAM" id="MobiDB-lite"/>
    </source>
</evidence>
<protein>
    <submittedName>
        <fullName evidence="2">Uncharacterized protein</fullName>
    </submittedName>
</protein>
<feature type="region of interest" description="Disordered" evidence="1">
    <location>
        <begin position="1"/>
        <end position="22"/>
    </location>
</feature>
<organism evidence="2 3">
    <name type="scientific">Myxococcus virescens</name>
    <dbReference type="NCBI Taxonomy" id="83456"/>
    <lineage>
        <taxon>Bacteria</taxon>
        <taxon>Pseudomonadati</taxon>
        <taxon>Myxococcota</taxon>
        <taxon>Myxococcia</taxon>
        <taxon>Myxococcales</taxon>
        <taxon>Cystobacterineae</taxon>
        <taxon>Myxococcaceae</taxon>
        <taxon>Myxococcus</taxon>
    </lineage>
</organism>
<dbReference type="EMBL" id="BJVY01000029">
    <property type="protein sequence ID" value="GEL72922.1"/>
    <property type="molecule type" value="Genomic_DNA"/>
</dbReference>
<gene>
    <name evidence="2" type="ORF">MVI01_47060</name>
</gene>
<sequence>MVVEDQVTGLGTQRGRGAGQPFEPRAHFVRIQRARVPHAAQQELQMQRGLPGGVAGDKAGYQLVDRHAGPAYHTHVL</sequence>
<evidence type="ECO:0000313" key="2">
    <source>
        <dbReference type="EMBL" id="GEL72922.1"/>
    </source>
</evidence>
<evidence type="ECO:0000313" key="3">
    <source>
        <dbReference type="Proteomes" id="UP000321224"/>
    </source>
</evidence>
<reference evidence="2 3" key="1">
    <citation type="submission" date="2019-07" db="EMBL/GenBank/DDBJ databases">
        <title>Whole genome shotgun sequence of Myxococcus virescens NBRC 100334.</title>
        <authorList>
            <person name="Hosoyama A."/>
            <person name="Uohara A."/>
            <person name="Ohji S."/>
            <person name="Ichikawa N."/>
        </authorList>
    </citation>
    <scope>NUCLEOTIDE SEQUENCE [LARGE SCALE GENOMIC DNA]</scope>
    <source>
        <strain evidence="2 3">NBRC 100334</strain>
    </source>
</reference>